<dbReference type="GO" id="GO:0004156">
    <property type="term" value="F:dihydropteroate synthase activity"/>
    <property type="evidence" value="ECO:0007669"/>
    <property type="project" value="UniProtKB-EC"/>
</dbReference>
<comment type="pathway">
    <text evidence="3 9">Cofactor biosynthesis; tetrahydrofolate biosynthesis; 7,8-dihydrofolate from 2-amino-4-hydroxy-6-hydroxymethyl-7,8-dihydropteridine diphosphate and 4-aminobenzoate: step 1/2.</text>
</comment>
<keyword evidence="7 9" id="KW-0460">Magnesium</keyword>
<evidence type="ECO:0000313" key="12">
    <source>
        <dbReference type="Proteomes" id="UP001477870"/>
    </source>
</evidence>
<dbReference type="InterPro" id="IPR011005">
    <property type="entry name" value="Dihydropteroate_synth-like_sf"/>
</dbReference>
<evidence type="ECO:0000256" key="3">
    <source>
        <dbReference type="ARBA" id="ARBA00004763"/>
    </source>
</evidence>
<evidence type="ECO:0000256" key="8">
    <source>
        <dbReference type="ARBA" id="ARBA00022909"/>
    </source>
</evidence>
<protein>
    <recommendedName>
        <fullName evidence="4 9">Dihydropteroate synthase</fullName>
        <shortName evidence="9">DHPS</shortName>
        <ecNumber evidence="4 9">2.5.1.15</ecNumber>
    </recommendedName>
    <alternativeName>
        <fullName evidence="9">Dihydropteroate pyrophosphorylase</fullName>
    </alternativeName>
</protein>
<dbReference type="InterPro" id="IPR006390">
    <property type="entry name" value="DHP_synth_dom"/>
</dbReference>
<dbReference type="InterPro" id="IPR000489">
    <property type="entry name" value="Pterin-binding_dom"/>
</dbReference>
<dbReference type="CDD" id="cd00739">
    <property type="entry name" value="DHPS"/>
    <property type="match status" value="1"/>
</dbReference>
<dbReference type="Pfam" id="PF00809">
    <property type="entry name" value="Pterin_bind"/>
    <property type="match status" value="1"/>
</dbReference>
<evidence type="ECO:0000256" key="4">
    <source>
        <dbReference type="ARBA" id="ARBA00012458"/>
    </source>
</evidence>
<dbReference type="PANTHER" id="PTHR20941">
    <property type="entry name" value="FOLATE SYNTHESIS PROTEINS"/>
    <property type="match status" value="1"/>
</dbReference>
<dbReference type="PROSITE" id="PS00793">
    <property type="entry name" value="DHPS_2"/>
    <property type="match status" value="1"/>
</dbReference>
<accession>A0ABU9T567</accession>
<dbReference type="PANTHER" id="PTHR20941:SF1">
    <property type="entry name" value="FOLIC ACID SYNTHESIS PROTEIN FOL1"/>
    <property type="match status" value="1"/>
</dbReference>
<comment type="similarity">
    <text evidence="9">Belongs to the DHPS family.</text>
</comment>
<evidence type="ECO:0000256" key="1">
    <source>
        <dbReference type="ARBA" id="ARBA00000012"/>
    </source>
</evidence>
<dbReference type="PROSITE" id="PS50972">
    <property type="entry name" value="PTERIN_BINDING"/>
    <property type="match status" value="1"/>
</dbReference>
<dbReference type="InterPro" id="IPR045031">
    <property type="entry name" value="DHP_synth-like"/>
</dbReference>
<reference evidence="11 12" key="1">
    <citation type="submission" date="2024-03" db="EMBL/GenBank/DDBJ databases">
        <title>Community enrichment and isolation of bacterial strains for fucoidan degradation.</title>
        <authorList>
            <person name="Sichert A."/>
        </authorList>
    </citation>
    <scope>NUCLEOTIDE SEQUENCE [LARGE SCALE GENOMIC DNA]</scope>
    <source>
        <strain evidence="11 12">AS62</strain>
    </source>
</reference>
<organism evidence="11 12">
    <name type="scientific">Ahrensia kielensis</name>
    <dbReference type="NCBI Taxonomy" id="76980"/>
    <lineage>
        <taxon>Bacteria</taxon>
        <taxon>Pseudomonadati</taxon>
        <taxon>Pseudomonadota</taxon>
        <taxon>Alphaproteobacteria</taxon>
        <taxon>Hyphomicrobiales</taxon>
        <taxon>Ahrensiaceae</taxon>
        <taxon>Ahrensia</taxon>
    </lineage>
</organism>
<dbReference type="EMBL" id="JBBMQO010000003">
    <property type="protein sequence ID" value="MEM5501278.1"/>
    <property type="molecule type" value="Genomic_DNA"/>
</dbReference>
<dbReference type="SUPFAM" id="SSF51717">
    <property type="entry name" value="Dihydropteroate synthetase-like"/>
    <property type="match status" value="1"/>
</dbReference>
<evidence type="ECO:0000256" key="2">
    <source>
        <dbReference type="ARBA" id="ARBA00001946"/>
    </source>
</evidence>
<sequence length="291" mass="31618">MLDPFRKRQWHIASDQTVELGPRGHLMGVVNVTPDSFSDGGQFADPRAAAGQALKMVNDGALIVDIGAESTKPNAKSVDCDEEQARLMPALKAILEASPDILISLDTYRASTAEKGLAAGAHIVNDVWGLQKEPDIARVAADYGAGIVIMHTNRDRTVLDDVIEDQKQYFDKSLKIAEQAGLNENQIMLDPGFGFGKETTEINLELMARFDELHVFGLPFLIGTSRKRFLGAITGREPQDRDIATAATTAILRKNGAAIFRVHDIKINADALKLADALIVTGQRSAGRFEP</sequence>
<comment type="cofactor">
    <cofactor evidence="2 9">
        <name>Mg(2+)</name>
        <dbReference type="ChEBI" id="CHEBI:18420"/>
    </cofactor>
</comment>
<keyword evidence="8 9" id="KW-0289">Folate biosynthesis</keyword>
<gene>
    <name evidence="11" type="primary">folP</name>
    <name evidence="11" type="ORF">WNY59_06710</name>
</gene>
<dbReference type="EC" id="2.5.1.15" evidence="4 9"/>
<evidence type="ECO:0000259" key="10">
    <source>
        <dbReference type="PROSITE" id="PS50972"/>
    </source>
</evidence>
<dbReference type="PROSITE" id="PS00792">
    <property type="entry name" value="DHPS_1"/>
    <property type="match status" value="1"/>
</dbReference>
<evidence type="ECO:0000313" key="11">
    <source>
        <dbReference type="EMBL" id="MEM5501278.1"/>
    </source>
</evidence>
<keyword evidence="12" id="KW-1185">Reference proteome</keyword>
<evidence type="ECO:0000256" key="7">
    <source>
        <dbReference type="ARBA" id="ARBA00022842"/>
    </source>
</evidence>
<dbReference type="RefSeq" id="WP_342847812.1">
    <property type="nucleotide sequence ID" value="NZ_JBBMQO010000003.1"/>
</dbReference>
<evidence type="ECO:0000256" key="6">
    <source>
        <dbReference type="ARBA" id="ARBA00022723"/>
    </source>
</evidence>
<comment type="caution">
    <text evidence="11">The sequence shown here is derived from an EMBL/GenBank/DDBJ whole genome shotgun (WGS) entry which is preliminary data.</text>
</comment>
<proteinExistence type="inferred from homology"/>
<dbReference type="Gene3D" id="3.20.20.20">
    <property type="entry name" value="Dihydropteroate synthase-like"/>
    <property type="match status" value="1"/>
</dbReference>
<comment type="function">
    <text evidence="9">Catalyzes the condensation of para-aminobenzoate (pABA) with 6-hydroxymethyl-7,8-dihydropterin diphosphate (DHPt-PP) to form 7,8-dihydropteroate (H2Pte), the immediate precursor of folate derivatives.</text>
</comment>
<feature type="domain" description="Pterin-binding" evidence="10">
    <location>
        <begin position="24"/>
        <end position="273"/>
    </location>
</feature>
<evidence type="ECO:0000256" key="9">
    <source>
        <dbReference type="RuleBase" id="RU361205"/>
    </source>
</evidence>
<evidence type="ECO:0000256" key="5">
    <source>
        <dbReference type="ARBA" id="ARBA00022679"/>
    </source>
</evidence>
<comment type="catalytic activity">
    <reaction evidence="1">
        <text>(7,8-dihydropterin-6-yl)methyl diphosphate + 4-aminobenzoate = 7,8-dihydropteroate + diphosphate</text>
        <dbReference type="Rhea" id="RHEA:19949"/>
        <dbReference type="ChEBI" id="CHEBI:17836"/>
        <dbReference type="ChEBI" id="CHEBI:17839"/>
        <dbReference type="ChEBI" id="CHEBI:33019"/>
        <dbReference type="ChEBI" id="CHEBI:72950"/>
        <dbReference type="EC" id="2.5.1.15"/>
    </reaction>
</comment>
<dbReference type="Proteomes" id="UP001477870">
    <property type="component" value="Unassembled WGS sequence"/>
</dbReference>
<keyword evidence="5 9" id="KW-0808">Transferase</keyword>
<name>A0ABU9T567_9HYPH</name>
<keyword evidence="6 9" id="KW-0479">Metal-binding</keyword>
<dbReference type="NCBIfam" id="TIGR01496">
    <property type="entry name" value="DHPS"/>
    <property type="match status" value="1"/>
</dbReference>